<dbReference type="RefSeq" id="WP_166322757.1">
    <property type="nucleotide sequence ID" value="NZ_CP049916.1"/>
</dbReference>
<accession>A0A6G8S299</accession>
<dbReference type="KEGG" id="alj:G8D99_03745"/>
<organism evidence="1 2">
    <name type="scientific">Acinetobacter lanii</name>
    <dbReference type="NCBI Taxonomy" id="2715163"/>
    <lineage>
        <taxon>Bacteria</taxon>
        <taxon>Pseudomonadati</taxon>
        <taxon>Pseudomonadota</taxon>
        <taxon>Gammaproteobacteria</taxon>
        <taxon>Moraxellales</taxon>
        <taxon>Moraxellaceae</taxon>
        <taxon>Acinetobacter</taxon>
    </lineage>
</organism>
<sequence>MNHKGLSLCLCLSTCLMACSKPLDADKIHYAGSWLSADSSVSLVISPEGHLEYHNQQQGKSTSLSAPIKSFETDRFKAGVGPFSTEFKVTQAPTQDVQGNWFMVVNGYTLAKRHS</sequence>
<protein>
    <submittedName>
        <fullName evidence="1">Uncharacterized protein</fullName>
    </submittedName>
</protein>
<evidence type="ECO:0000313" key="1">
    <source>
        <dbReference type="EMBL" id="QIO08220.1"/>
    </source>
</evidence>
<reference evidence="1 2" key="1">
    <citation type="submission" date="2020-03" db="EMBL/GenBank/DDBJ databases">
        <authorList>
            <person name="Zhu W."/>
        </authorList>
    </citation>
    <scope>NUCLEOTIDE SEQUENCE [LARGE SCALE GENOMIC DNA]</scope>
    <source>
        <strain evidence="1 2">185</strain>
    </source>
</reference>
<evidence type="ECO:0000313" key="2">
    <source>
        <dbReference type="Proteomes" id="UP000501939"/>
    </source>
</evidence>
<gene>
    <name evidence="1" type="ORF">G8D99_03745</name>
</gene>
<keyword evidence="2" id="KW-1185">Reference proteome</keyword>
<dbReference type="Proteomes" id="UP000501939">
    <property type="component" value="Chromosome"/>
</dbReference>
<dbReference type="AlphaFoldDB" id="A0A6G8S299"/>
<dbReference type="EMBL" id="CP049916">
    <property type="protein sequence ID" value="QIO08220.1"/>
    <property type="molecule type" value="Genomic_DNA"/>
</dbReference>
<name>A0A6G8S299_9GAMM</name>
<proteinExistence type="predicted"/>